<dbReference type="Pfam" id="PF23598">
    <property type="entry name" value="LRR_14"/>
    <property type="match status" value="1"/>
</dbReference>
<protein>
    <submittedName>
        <fullName evidence="8">Putative toll-like receptor, P-loop containing nucleoside triphosphate hydrolase</fullName>
    </submittedName>
</protein>
<dbReference type="GO" id="GO:0005524">
    <property type="term" value="F:ATP binding"/>
    <property type="evidence" value="ECO:0007669"/>
    <property type="project" value="UniProtKB-KW"/>
</dbReference>
<evidence type="ECO:0000256" key="3">
    <source>
        <dbReference type="ARBA" id="ARBA00022737"/>
    </source>
</evidence>
<evidence type="ECO:0000256" key="4">
    <source>
        <dbReference type="ARBA" id="ARBA00022741"/>
    </source>
</evidence>
<dbReference type="SMART" id="SM00255">
    <property type="entry name" value="TIR"/>
    <property type="match status" value="1"/>
</dbReference>
<dbReference type="Gene3D" id="1.10.10.10">
    <property type="entry name" value="Winged helix-like DNA-binding domain superfamily/Winged helix DNA-binding domain"/>
    <property type="match status" value="1"/>
</dbReference>
<proteinExistence type="inferred from homology"/>
<dbReference type="Gramene" id="PRQ35419">
    <property type="protein sequence ID" value="PRQ35419"/>
    <property type="gene ID" value="RchiOBHm_Chr5g0079821"/>
</dbReference>
<accession>A0A2P6QMM0</accession>
<dbReference type="GO" id="GO:0007165">
    <property type="term" value="P:signal transduction"/>
    <property type="evidence" value="ECO:0007669"/>
    <property type="project" value="InterPro"/>
</dbReference>
<dbReference type="Gene3D" id="3.80.10.10">
    <property type="entry name" value="Ribonuclease Inhibitor"/>
    <property type="match status" value="2"/>
</dbReference>
<dbReference type="InterPro" id="IPR036388">
    <property type="entry name" value="WH-like_DNA-bd_sf"/>
</dbReference>
<dbReference type="InterPro" id="IPR002182">
    <property type="entry name" value="NB-ARC"/>
</dbReference>
<evidence type="ECO:0000256" key="5">
    <source>
        <dbReference type="ARBA" id="ARBA00022821"/>
    </source>
</evidence>
<dbReference type="InterPro" id="IPR057135">
    <property type="entry name" value="At4g27190-like_LRR"/>
</dbReference>
<reference evidence="8 9" key="1">
    <citation type="journal article" date="2018" name="Nat. Genet.">
        <title>The Rosa genome provides new insights in the design of modern roses.</title>
        <authorList>
            <person name="Bendahmane M."/>
        </authorList>
    </citation>
    <scope>NUCLEOTIDE SEQUENCE [LARGE SCALE GENOMIC DNA]</scope>
    <source>
        <strain evidence="9">cv. Old Blush</strain>
    </source>
</reference>
<dbReference type="InterPro" id="IPR042197">
    <property type="entry name" value="Apaf_helical"/>
</dbReference>
<dbReference type="InterPro" id="IPR000157">
    <property type="entry name" value="TIR_dom"/>
</dbReference>
<dbReference type="Pfam" id="PF23247">
    <property type="entry name" value="LRR_RPS2"/>
    <property type="match status" value="1"/>
</dbReference>
<evidence type="ECO:0000256" key="1">
    <source>
        <dbReference type="ARBA" id="ARBA00008894"/>
    </source>
</evidence>
<dbReference type="InterPro" id="IPR035897">
    <property type="entry name" value="Toll_tir_struct_dom_sf"/>
</dbReference>
<dbReference type="AlphaFoldDB" id="A0A2P6QMM0"/>
<keyword evidence="9" id="KW-1185">Reference proteome</keyword>
<dbReference type="InterPro" id="IPR055414">
    <property type="entry name" value="LRR_R13L4/SHOC2-like"/>
</dbReference>
<feature type="domain" description="TIR" evidence="7">
    <location>
        <begin position="1"/>
        <end position="133"/>
    </location>
</feature>
<dbReference type="EMBL" id="PDCK01000043">
    <property type="protein sequence ID" value="PRQ35419.1"/>
    <property type="molecule type" value="Genomic_DNA"/>
</dbReference>
<dbReference type="Pfam" id="PF01582">
    <property type="entry name" value="TIR"/>
    <property type="match status" value="1"/>
</dbReference>
<evidence type="ECO:0000259" key="7">
    <source>
        <dbReference type="PROSITE" id="PS50104"/>
    </source>
</evidence>
<keyword evidence="8" id="KW-0675">Receptor</keyword>
<keyword evidence="4" id="KW-0547">Nucleotide-binding</keyword>
<dbReference type="FunFam" id="3.40.50.300:FF:001091">
    <property type="entry name" value="Probable disease resistance protein At1g61300"/>
    <property type="match status" value="1"/>
</dbReference>
<dbReference type="Gene3D" id="3.40.50.10140">
    <property type="entry name" value="Toll/interleukin-1 receptor homology (TIR) domain"/>
    <property type="match status" value="1"/>
</dbReference>
<dbReference type="SUPFAM" id="SSF52540">
    <property type="entry name" value="P-loop containing nucleoside triphosphate hydrolases"/>
    <property type="match status" value="1"/>
</dbReference>
<keyword evidence="2" id="KW-0433">Leucine-rich repeat</keyword>
<dbReference type="Pfam" id="PF00931">
    <property type="entry name" value="NB-ARC"/>
    <property type="match status" value="1"/>
</dbReference>
<dbReference type="InterPro" id="IPR032675">
    <property type="entry name" value="LRR_dom_sf"/>
</dbReference>
<organism evidence="8 9">
    <name type="scientific">Rosa chinensis</name>
    <name type="common">China rose</name>
    <dbReference type="NCBI Taxonomy" id="74649"/>
    <lineage>
        <taxon>Eukaryota</taxon>
        <taxon>Viridiplantae</taxon>
        <taxon>Streptophyta</taxon>
        <taxon>Embryophyta</taxon>
        <taxon>Tracheophyta</taxon>
        <taxon>Spermatophyta</taxon>
        <taxon>Magnoliopsida</taxon>
        <taxon>eudicotyledons</taxon>
        <taxon>Gunneridae</taxon>
        <taxon>Pentapetalae</taxon>
        <taxon>rosids</taxon>
        <taxon>fabids</taxon>
        <taxon>Rosales</taxon>
        <taxon>Rosaceae</taxon>
        <taxon>Rosoideae</taxon>
        <taxon>Rosoideae incertae sedis</taxon>
        <taxon>Rosa</taxon>
    </lineage>
</organism>
<comment type="caution">
    <text evidence="8">The sequence shown here is derived from an EMBL/GenBank/DDBJ whole genome shotgun (WGS) entry which is preliminary data.</text>
</comment>
<evidence type="ECO:0000313" key="9">
    <source>
        <dbReference type="Proteomes" id="UP000238479"/>
    </source>
</evidence>
<dbReference type="GO" id="GO:0043531">
    <property type="term" value="F:ADP binding"/>
    <property type="evidence" value="ECO:0007669"/>
    <property type="project" value="InterPro"/>
</dbReference>
<dbReference type="OMA" id="ARICEFR"/>
<evidence type="ECO:0000256" key="6">
    <source>
        <dbReference type="ARBA" id="ARBA00022840"/>
    </source>
</evidence>
<comment type="similarity">
    <text evidence="1">Belongs to the disease resistance NB-LRR family.</text>
</comment>
<evidence type="ECO:0000313" key="8">
    <source>
        <dbReference type="EMBL" id="PRQ35419.1"/>
    </source>
</evidence>
<gene>
    <name evidence="8" type="ORF">RchiOBHm_Chr5g0079821</name>
</gene>
<dbReference type="InterPro" id="IPR027417">
    <property type="entry name" value="P-loop_NTPase"/>
</dbReference>
<keyword evidence="5" id="KW-0611">Plant defense</keyword>
<evidence type="ECO:0000256" key="2">
    <source>
        <dbReference type="ARBA" id="ARBA00022614"/>
    </source>
</evidence>
<dbReference type="InterPro" id="IPR050905">
    <property type="entry name" value="Plant_NBS-LRR"/>
</dbReference>
<dbReference type="GO" id="GO:0016787">
    <property type="term" value="F:hydrolase activity"/>
    <property type="evidence" value="ECO:0007669"/>
    <property type="project" value="UniProtKB-KW"/>
</dbReference>
<name>A0A2P6QMM0_ROSCH</name>
<keyword evidence="8" id="KW-0378">Hydrolase</keyword>
<dbReference type="Gene3D" id="3.40.50.300">
    <property type="entry name" value="P-loop containing nucleotide triphosphate hydrolases"/>
    <property type="match status" value="1"/>
</dbReference>
<dbReference type="Gene3D" id="1.10.8.430">
    <property type="entry name" value="Helical domain of apoptotic protease-activating factors"/>
    <property type="match status" value="1"/>
</dbReference>
<dbReference type="PROSITE" id="PS50104">
    <property type="entry name" value="TIR"/>
    <property type="match status" value="1"/>
</dbReference>
<dbReference type="PANTHER" id="PTHR33463">
    <property type="entry name" value="NB-ARC DOMAIN-CONTAINING PROTEIN-RELATED"/>
    <property type="match status" value="1"/>
</dbReference>
<dbReference type="SUPFAM" id="SSF52200">
    <property type="entry name" value="Toll/Interleukin receptor TIR domain"/>
    <property type="match status" value="1"/>
</dbReference>
<keyword evidence="6" id="KW-0067">ATP-binding</keyword>
<dbReference type="PANTHER" id="PTHR33463:SF203">
    <property type="entry name" value="AAA+ ATPASE DOMAIN-CONTAINING PROTEIN"/>
    <property type="match status" value="1"/>
</dbReference>
<dbReference type="GO" id="GO:0006952">
    <property type="term" value="P:defense response"/>
    <property type="evidence" value="ECO:0007669"/>
    <property type="project" value="UniProtKB-KW"/>
</dbReference>
<dbReference type="FunFam" id="1.10.10.10:FF:000322">
    <property type="entry name" value="Probable disease resistance protein At1g63360"/>
    <property type="match status" value="1"/>
</dbReference>
<sequence>MDDRDLEVGDVISPTLLRAIRESRFAIVILSQNYASSTWCLEELREICLCMEDSSRILPLFYQVDPTDVRYQKRSFEEAFTRHETSGRHESEKVEKWKAALNKVANISGWNTNDHKTHQELINSIVESVSCKVLPAAVEPMGEFKEFQATRQAMNEVMQALKDDEVNAVGVYGMGGVGKTTMVKHVGAQACKNGIFDRVIMAVVSQNPNFEKIQGTLAEQLGFKLWEETEIGRIARLNKEIMRREKLLIILDDVWGRTELSNIGIPIYKELQKCKSKVLLTTRIRNVCHAMECQKRVTLTVLSKEDSWTLFVTKARRSFESTKFEDVARRVAGECRGLPIALIAVARALGDKDLAEWEKAAQRLEKSQIANPDHDEDAFKCIRLSYDYLKHEDHKSCFLLCCLYPEDHDIRLENLFKYAIGKGLFRDAETIEEARGTADSVVKYLKDSSLLLDSEKKGCVKMHDVIRDTALNIAKSKDGHGFLVKAGCGIKDWPRGLHEGCTAISLMRNRIRKLPEELVCPNLQILLLKRNDDLNNIPEKFVQSLNELRVLDLSITSISLLPQSFSLLTNLQALYLDFCWKLTDISIVGKLKKLEILSMRENRLRKLSREIGNLTNLRMLDIRADKPVAGGVITIPVGVPNWVYFDIRINEGSWDPYDQQDHNSRTLVLRFTSISTLPDWFVNAVTTKTEKLAYDCYRGMSDILMEYDHGRLHELKHLIVSGSLFGSCKYLEELMNTRRRVQKGPVFENLEELHLIHLIHLNELCVGELPPGSLINLKVFHVFGCMKLGNVSKLVQKLPNLEKLYLNYMRGLEYVFGCEVDQPAQSKLREIYLLGPNSVKSICNGPVPRVMFQSLKSLTFYRCEVLQSLFASDVAQCLVQLEDLFVQQCPLLERVIEAVNDERPVLPRLKNLVLMQLPMLYGASATGEIECPSLEHLIVVDCPQFSFSISSSLFFTFRSKNRFSFSTSASCYFGSRNIIKLNDEQLYSFLRYRWGARNESADLQWSLISF</sequence>
<dbReference type="Proteomes" id="UP000238479">
    <property type="component" value="Chromosome 5"/>
</dbReference>
<keyword evidence="3" id="KW-0677">Repeat</keyword>
<dbReference type="SUPFAM" id="SSF52047">
    <property type="entry name" value="RNI-like"/>
    <property type="match status" value="1"/>
</dbReference>
<dbReference type="PRINTS" id="PR00364">
    <property type="entry name" value="DISEASERSIST"/>
</dbReference>